<dbReference type="Proteomes" id="UP001195769">
    <property type="component" value="Unassembled WGS sequence"/>
</dbReference>
<comment type="caution">
    <text evidence="1">The sequence shown here is derived from an EMBL/GenBank/DDBJ whole genome shotgun (WGS) entry which is preliminary data.</text>
</comment>
<evidence type="ECO:0000313" key="2">
    <source>
        <dbReference type="Proteomes" id="UP001195769"/>
    </source>
</evidence>
<dbReference type="AlphaFoldDB" id="A0AAD4HL23"/>
<evidence type="ECO:0000313" key="1">
    <source>
        <dbReference type="EMBL" id="KAG1901605.1"/>
    </source>
</evidence>
<reference evidence="1" key="1">
    <citation type="journal article" date="2020" name="New Phytol.">
        <title>Comparative genomics reveals dynamic genome evolution in host specialist ectomycorrhizal fungi.</title>
        <authorList>
            <person name="Lofgren L.A."/>
            <person name="Nguyen N.H."/>
            <person name="Vilgalys R."/>
            <person name="Ruytinx J."/>
            <person name="Liao H.L."/>
            <person name="Branco S."/>
            <person name="Kuo A."/>
            <person name="LaButti K."/>
            <person name="Lipzen A."/>
            <person name="Andreopoulos W."/>
            <person name="Pangilinan J."/>
            <person name="Riley R."/>
            <person name="Hundley H."/>
            <person name="Na H."/>
            <person name="Barry K."/>
            <person name="Grigoriev I.V."/>
            <person name="Stajich J.E."/>
            <person name="Kennedy P.G."/>
        </authorList>
    </citation>
    <scope>NUCLEOTIDE SEQUENCE</scope>
    <source>
        <strain evidence="1">FC203</strain>
    </source>
</reference>
<sequence>MAASPITIIHFILGGEDTICTPVSLICEFLGTFYPNGGFTYTKVAFNVTSHKKIDEYEQSQVDCVAQITQHLACNGCVVVFFSDHSEQDCGWLYGAQAPKEDGSGVEYVAMDVSHVLTMVLSPYSTV</sequence>
<dbReference type="EMBL" id="JABBWK010000021">
    <property type="protein sequence ID" value="KAG1901605.1"/>
    <property type="molecule type" value="Genomic_DNA"/>
</dbReference>
<dbReference type="RefSeq" id="XP_041227180.1">
    <property type="nucleotide sequence ID" value="XM_041366850.1"/>
</dbReference>
<accession>A0AAD4HL23</accession>
<proteinExistence type="predicted"/>
<keyword evidence="2" id="KW-1185">Reference proteome</keyword>
<gene>
    <name evidence="1" type="ORF">F5891DRAFT_1187475</name>
</gene>
<name>A0AAD4HL23_9AGAM</name>
<organism evidence="1 2">
    <name type="scientific">Suillus fuscotomentosus</name>
    <dbReference type="NCBI Taxonomy" id="1912939"/>
    <lineage>
        <taxon>Eukaryota</taxon>
        <taxon>Fungi</taxon>
        <taxon>Dikarya</taxon>
        <taxon>Basidiomycota</taxon>
        <taxon>Agaricomycotina</taxon>
        <taxon>Agaricomycetes</taxon>
        <taxon>Agaricomycetidae</taxon>
        <taxon>Boletales</taxon>
        <taxon>Suillineae</taxon>
        <taxon>Suillaceae</taxon>
        <taxon>Suillus</taxon>
    </lineage>
</organism>
<dbReference type="GeneID" id="64661148"/>
<protein>
    <submittedName>
        <fullName evidence="1">Uncharacterized protein</fullName>
    </submittedName>
</protein>